<reference evidence="2" key="1">
    <citation type="submission" date="2013-08" db="EMBL/GenBank/DDBJ databases">
        <authorList>
            <person name="Mendez C."/>
            <person name="Richter M."/>
            <person name="Ferrer M."/>
            <person name="Sanchez J."/>
        </authorList>
    </citation>
    <scope>NUCLEOTIDE SEQUENCE</scope>
</reference>
<dbReference type="Pfam" id="PF13649">
    <property type="entry name" value="Methyltransf_25"/>
    <property type="match status" value="1"/>
</dbReference>
<dbReference type="Gene3D" id="3.40.50.150">
    <property type="entry name" value="Vaccinia Virus protein VP39"/>
    <property type="match status" value="1"/>
</dbReference>
<dbReference type="InterPro" id="IPR041698">
    <property type="entry name" value="Methyltransf_25"/>
</dbReference>
<accession>T0ZK18</accession>
<dbReference type="PANTHER" id="PTHR12843:SF5">
    <property type="entry name" value="EEF1A LYSINE METHYLTRANSFERASE 2"/>
    <property type="match status" value="1"/>
</dbReference>
<evidence type="ECO:0000313" key="2">
    <source>
        <dbReference type="EMBL" id="EQD48666.1"/>
    </source>
</evidence>
<keyword evidence="2" id="KW-0489">Methyltransferase</keyword>
<feature type="domain" description="Methyltransferase" evidence="1">
    <location>
        <begin position="49"/>
        <end position="138"/>
    </location>
</feature>
<name>T0ZK18_9ZZZZ</name>
<organism evidence="2">
    <name type="scientific">mine drainage metagenome</name>
    <dbReference type="NCBI Taxonomy" id="410659"/>
    <lineage>
        <taxon>unclassified sequences</taxon>
        <taxon>metagenomes</taxon>
        <taxon>ecological metagenomes</taxon>
    </lineage>
</organism>
<dbReference type="AlphaFoldDB" id="T0ZK18"/>
<proteinExistence type="predicted"/>
<keyword evidence="2" id="KW-0808">Transferase</keyword>
<protein>
    <submittedName>
        <fullName evidence="2">Methyltransferase type 12</fullName>
    </submittedName>
</protein>
<dbReference type="PANTHER" id="PTHR12843">
    <property type="entry name" value="PROTEIN-LYSINE N-METHYLTRANSFERASE METTL10"/>
    <property type="match status" value="1"/>
</dbReference>
<evidence type="ECO:0000259" key="1">
    <source>
        <dbReference type="Pfam" id="PF13649"/>
    </source>
</evidence>
<feature type="non-terminal residue" evidence="2">
    <location>
        <position position="206"/>
    </location>
</feature>
<reference evidence="2" key="2">
    <citation type="journal article" date="2014" name="ISME J.">
        <title>Microbial stratification in low pH oxic and suboxic macroscopic growths along an acid mine drainage.</title>
        <authorList>
            <person name="Mendez-Garcia C."/>
            <person name="Mesa V."/>
            <person name="Sprenger R.R."/>
            <person name="Richter M."/>
            <person name="Diez M.S."/>
            <person name="Solano J."/>
            <person name="Bargiela R."/>
            <person name="Golyshina O.V."/>
            <person name="Manteca A."/>
            <person name="Ramos J.L."/>
            <person name="Gallego J.R."/>
            <person name="Llorente I."/>
            <person name="Martins Dos Santos V.A."/>
            <person name="Jensen O.N."/>
            <person name="Pelaez A.I."/>
            <person name="Sanchez J."/>
            <person name="Ferrer M."/>
        </authorList>
    </citation>
    <scope>NUCLEOTIDE SEQUENCE</scope>
</reference>
<dbReference type="SUPFAM" id="SSF53335">
    <property type="entry name" value="S-adenosyl-L-methionine-dependent methyltransferases"/>
    <property type="match status" value="1"/>
</dbReference>
<dbReference type="CDD" id="cd02440">
    <property type="entry name" value="AdoMet_MTases"/>
    <property type="match status" value="1"/>
</dbReference>
<dbReference type="EMBL" id="AUZZ01005682">
    <property type="protein sequence ID" value="EQD48666.1"/>
    <property type="molecule type" value="Genomic_DNA"/>
</dbReference>
<sequence>MTHPRTDRRAHWQNVYRTKRADAVSWYQPHLNVSLQLLEQAGLSPGSRVIDVGAGASTLVDDLLDRGLRDISVLDVSEEALTLARHRLGERANRVTWYAGDVLELALRPGYFDFWHDRAVLHFLTDPDDARTYAHIAAGALATGGYAVIGGFAPDGPERCSGLQVAQRSARDIAAIFAPAFELVRECTERHRTPGGSEQSFSYALL</sequence>
<dbReference type="InterPro" id="IPR029063">
    <property type="entry name" value="SAM-dependent_MTases_sf"/>
</dbReference>
<dbReference type="GO" id="GO:0008168">
    <property type="term" value="F:methyltransferase activity"/>
    <property type="evidence" value="ECO:0007669"/>
    <property type="project" value="UniProtKB-KW"/>
</dbReference>
<comment type="caution">
    <text evidence="2">The sequence shown here is derived from an EMBL/GenBank/DDBJ whole genome shotgun (WGS) entry which is preliminary data.</text>
</comment>
<gene>
    <name evidence="2" type="ORF">B2A_07900</name>
</gene>
<dbReference type="GO" id="GO:0032259">
    <property type="term" value="P:methylation"/>
    <property type="evidence" value="ECO:0007669"/>
    <property type="project" value="UniProtKB-KW"/>
</dbReference>